<protein>
    <submittedName>
        <fullName evidence="2">Uncharacterized protein</fullName>
    </submittedName>
</protein>
<evidence type="ECO:0000256" key="1">
    <source>
        <dbReference type="SAM" id="SignalP"/>
    </source>
</evidence>
<feature type="signal peptide" evidence="1">
    <location>
        <begin position="1"/>
        <end position="22"/>
    </location>
</feature>
<keyword evidence="3" id="KW-1185">Reference proteome</keyword>
<dbReference type="RefSeq" id="WP_286337115.1">
    <property type="nucleotide sequence ID" value="NZ_AP027370.1"/>
</dbReference>
<organism evidence="2 3">
    <name type="scientific">Hydrogenimonas cancrithermarum</name>
    <dbReference type="NCBI Taxonomy" id="2993563"/>
    <lineage>
        <taxon>Bacteria</taxon>
        <taxon>Pseudomonadati</taxon>
        <taxon>Campylobacterota</taxon>
        <taxon>Epsilonproteobacteria</taxon>
        <taxon>Campylobacterales</taxon>
        <taxon>Hydrogenimonadaceae</taxon>
        <taxon>Hydrogenimonas</taxon>
    </lineage>
</organism>
<proteinExistence type="predicted"/>
<dbReference type="Proteomes" id="UP001321445">
    <property type="component" value="Chromosome"/>
</dbReference>
<feature type="chain" id="PRO_5047473395" evidence="1">
    <location>
        <begin position="23"/>
        <end position="265"/>
    </location>
</feature>
<evidence type="ECO:0000313" key="2">
    <source>
        <dbReference type="EMBL" id="BDY11901.1"/>
    </source>
</evidence>
<evidence type="ECO:0000313" key="3">
    <source>
        <dbReference type="Proteomes" id="UP001321445"/>
    </source>
</evidence>
<name>A0ABM8FHY8_9BACT</name>
<dbReference type="EMBL" id="AP027370">
    <property type="protein sequence ID" value="BDY11901.1"/>
    <property type="molecule type" value="Genomic_DNA"/>
</dbReference>
<keyword evidence="1" id="KW-0732">Signal</keyword>
<reference evidence="2 3" key="1">
    <citation type="submission" date="2023-03" db="EMBL/GenBank/DDBJ databases">
        <title>Description of Hydrogenimonas sp. ISO32.</title>
        <authorList>
            <person name="Mino S."/>
            <person name="Fukazawa S."/>
            <person name="Sawabe T."/>
        </authorList>
    </citation>
    <scope>NUCLEOTIDE SEQUENCE [LARGE SCALE GENOMIC DNA]</scope>
    <source>
        <strain evidence="2 3">ISO32</strain>
    </source>
</reference>
<gene>
    <name evidence="2" type="ORF">HCR_02130</name>
</gene>
<accession>A0ABM8FHY8</accession>
<sequence>MKDKKILYILITILTLSGNVYAEEAIDASDPTRVYTYAGAGIKYTDYTNDETMIEMRAIGNIGLSPNDMLLFEVGYGWHDGDRVEGGNSDMTNGRLRWFHLFEMDYSITSGYRGWATQVDLQIAGAMKGTDGQNVLSVGALPAFGINESWSFFLPMNVVNSWDKEFANYNGIGLNISPLLVYTPHWWSGSYVQIWPGYTYFVSGELKKEGSGNLDLTTGGTITDTVWWALTYQKNFDVNLMSFRRGAETGLKNDQNIFLNFTTYF</sequence>